<organism evidence="2 3">
    <name type="scientific">Fusarium oxysporum f. sp. raphani 54005</name>
    <dbReference type="NCBI Taxonomy" id="1089458"/>
    <lineage>
        <taxon>Eukaryota</taxon>
        <taxon>Fungi</taxon>
        <taxon>Dikarya</taxon>
        <taxon>Ascomycota</taxon>
        <taxon>Pezizomycotina</taxon>
        <taxon>Sordariomycetes</taxon>
        <taxon>Hypocreomycetidae</taxon>
        <taxon>Hypocreales</taxon>
        <taxon>Nectriaceae</taxon>
        <taxon>Fusarium</taxon>
        <taxon>Fusarium oxysporum species complex</taxon>
    </lineage>
</organism>
<dbReference type="Proteomes" id="UP000030663">
    <property type="component" value="Unassembled WGS sequence"/>
</dbReference>
<keyword evidence="3" id="KW-1185">Reference proteome</keyword>
<feature type="compositionally biased region" description="Basic and acidic residues" evidence="1">
    <location>
        <begin position="56"/>
        <end position="76"/>
    </location>
</feature>
<reference evidence="2 3" key="1">
    <citation type="submission" date="2011-11" db="EMBL/GenBank/DDBJ databases">
        <title>The Genome Sequence of Fusarium oxysporum PHW815.</title>
        <authorList>
            <consortium name="The Broad Institute Genome Sequencing Platform"/>
            <person name="Ma L.-J."/>
            <person name="Gale L.R."/>
            <person name="Schwartz D.C."/>
            <person name="Zhou S."/>
            <person name="Corby-Kistler H."/>
            <person name="Young S.K."/>
            <person name="Zeng Q."/>
            <person name="Gargeya S."/>
            <person name="Fitzgerald M."/>
            <person name="Haas B."/>
            <person name="Abouelleil A."/>
            <person name="Alvarado L."/>
            <person name="Arachchi H.M."/>
            <person name="Berlin A."/>
            <person name="Brown A."/>
            <person name="Chapman S.B."/>
            <person name="Chen Z."/>
            <person name="Dunbar C."/>
            <person name="Freedman E."/>
            <person name="Gearin G."/>
            <person name="Goldberg J."/>
            <person name="Griggs A."/>
            <person name="Gujja S."/>
            <person name="Heiman D."/>
            <person name="Howarth C."/>
            <person name="Larson L."/>
            <person name="Lui A."/>
            <person name="MacDonald P.J.P."/>
            <person name="Montmayeur A."/>
            <person name="Murphy C."/>
            <person name="Neiman D."/>
            <person name="Pearson M."/>
            <person name="Priest M."/>
            <person name="Roberts A."/>
            <person name="Saif S."/>
            <person name="Shea T."/>
            <person name="Shenoy N."/>
            <person name="Sisk P."/>
            <person name="Stolte C."/>
            <person name="Sykes S."/>
            <person name="Wortman J."/>
            <person name="Nusbaum C."/>
            <person name="Birren B."/>
        </authorList>
    </citation>
    <scope>NUCLEOTIDE SEQUENCE [LARGE SCALE GENOMIC DNA]</scope>
    <source>
        <strain evidence="2 3">54005</strain>
    </source>
</reference>
<protein>
    <submittedName>
        <fullName evidence="2">Uncharacterized protein</fullName>
    </submittedName>
</protein>
<dbReference type="OrthoDB" id="10340915at2759"/>
<dbReference type="AlphaFoldDB" id="X0BCT4"/>
<name>X0BCT4_FUSOX</name>
<gene>
    <name evidence="2" type="ORF">FOQG_18967</name>
</gene>
<evidence type="ECO:0000313" key="3">
    <source>
        <dbReference type="Proteomes" id="UP000030663"/>
    </source>
</evidence>
<dbReference type="HOGENOM" id="CLU_2654582_0_0_1"/>
<dbReference type="EMBL" id="JH658740">
    <property type="protein sequence ID" value="EXK76284.1"/>
    <property type="molecule type" value="Genomic_DNA"/>
</dbReference>
<evidence type="ECO:0000313" key="2">
    <source>
        <dbReference type="EMBL" id="EXK76284.1"/>
    </source>
</evidence>
<accession>X0BCT4</accession>
<sequence length="76" mass="8348">MSCIENMTADRPILDVISPSISRMTSGKATPLTAKTDLPAIPTSGESGNGMVGGPSERRRWNHPDQSRQRRHFDAR</sequence>
<proteinExistence type="predicted"/>
<feature type="region of interest" description="Disordered" evidence="1">
    <location>
        <begin position="23"/>
        <end position="76"/>
    </location>
</feature>
<evidence type="ECO:0000256" key="1">
    <source>
        <dbReference type="SAM" id="MobiDB-lite"/>
    </source>
</evidence>